<dbReference type="PROSITE" id="PS00794">
    <property type="entry name" value="HPPK"/>
    <property type="match status" value="1"/>
</dbReference>
<evidence type="ECO:0000313" key="10">
    <source>
        <dbReference type="EMBL" id="RAV09667.1"/>
    </source>
</evidence>
<dbReference type="GO" id="GO:0046654">
    <property type="term" value="P:tetrahydrofolate biosynthetic process"/>
    <property type="evidence" value="ECO:0007669"/>
    <property type="project" value="UniProtKB-UniPathway"/>
</dbReference>
<reference evidence="10 11" key="1">
    <citation type="journal article" date="2009" name="Int. J. Syst. Evol. Microbiol.">
        <title>Paenibacillus contaminans sp. nov., isolated from a contaminated laboratory plate.</title>
        <authorList>
            <person name="Chou J.H."/>
            <person name="Lee J.H."/>
            <person name="Lin M.C."/>
            <person name="Chang P.S."/>
            <person name="Arun A.B."/>
            <person name="Young C.C."/>
            <person name="Chen W.M."/>
        </authorList>
    </citation>
    <scope>NUCLEOTIDE SEQUENCE [LARGE SCALE GENOMIC DNA]</scope>
    <source>
        <strain evidence="10 11">CKOBP-6</strain>
    </source>
</reference>
<dbReference type="SUPFAM" id="SSF55083">
    <property type="entry name" value="6-hydroxymethyl-7,8-dihydropterin pyrophosphokinase, HPPK"/>
    <property type="match status" value="1"/>
</dbReference>
<comment type="pathway">
    <text evidence="2">Cofactor biosynthesis; tetrahydrofolate biosynthesis; 2-amino-4-hydroxy-6-hydroxymethyl-7,8-dihydropteridine diphosphate from 7,8-dihydroneopterin triphosphate: step 4/4.</text>
</comment>
<keyword evidence="6 10" id="KW-0418">Kinase</keyword>
<gene>
    <name evidence="10" type="primary">folK</name>
    <name evidence="10" type="ORF">DQG23_39035</name>
</gene>
<feature type="domain" description="7,8-dihydro-6-hydroxymethylpterin-pyrophosphokinase" evidence="9">
    <location>
        <begin position="95"/>
        <end position="106"/>
    </location>
</feature>
<dbReference type="PANTHER" id="PTHR43071:SF1">
    <property type="entry name" value="2-AMINO-4-HYDROXY-6-HYDROXYMETHYLDIHYDROPTERIDINE PYROPHOSPHOKINASE"/>
    <property type="match status" value="1"/>
</dbReference>
<organism evidence="10 11">
    <name type="scientific">Paenibacillus contaminans</name>
    <dbReference type="NCBI Taxonomy" id="450362"/>
    <lineage>
        <taxon>Bacteria</taxon>
        <taxon>Bacillati</taxon>
        <taxon>Bacillota</taxon>
        <taxon>Bacilli</taxon>
        <taxon>Bacillales</taxon>
        <taxon>Paenibacillaceae</taxon>
        <taxon>Paenibacillus</taxon>
    </lineage>
</organism>
<dbReference type="NCBIfam" id="TIGR01498">
    <property type="entry name" value="folK"/>
    <property type="match status" value="1"/>
</dbReference>
<dbReference type="CDD" id="cd00483">
    <property type="entry name" value="HPPK"/>
    <property type="match status" value="1"/>
</dbReference>
<dbReference type="PANTHER" id="PTHR43071">
    <property type="entry name" value="2-AMINO-4-HYDROXY-6-HYDROXYMETHYLDIHYDROPTERIDINE PYROPHOSPHOKINASE"/>
    <property type="match status" value="1"/>
</dbReference>
<keyword evidence="8" id="KW-0289">Folate biosynthesis</keyword>
<evidence type="ECO:0000313" key="11">
    <source>
        <dbReference type="Proteomes" id="UP000250369"/>
    </source>
</evidence>
<accession>A0A329LYE0</accession>
<evidence type="ECO:0000256" key="1">
    <source>
        <dbReference type="ARBA" id="ARBA00000198"/>
    </source>
</evidence>
<name>A0A329LYE0_9BACL</name>
<dbReference type="EMBL" id="QMFB01000048">
    <property type="protein sequence ID" value="RAV09667.1"/>
    <property type="molecule type" value="Genomic_DNA"/>
</dbReference>
<dbReference type="UniPathway" id="UPA00077">
    <property type="reaction ID" value="UER00155"/>
</dbReference>
<evidence type="ECO:0000256" key="7">
    <source>
        <dbReference type="ARBA" id="ARBA00022840"/>
    </source>
</evidence>
<evidence type="ECO:0000256" key="5">
    <source>
        <dbReference type="ARBA" id="ARBA00022741"/>
    </source>
</evidence>
<dbReference type="InterPro" id="IPR035907">
    <property type="entry name" value="Hppk_sf"/>
</dbReference>
<comment type="caution">
    <text evidence="10">The sequence shown here is derived from an EMBL/GenBank/DDBJ whole genome shotgun (WGS) entry which is preliminary data.</text>
</comment>
<evidence type="ECO:0000256" key="4">
    <source>
        <dbReference type="ARBA" id="ARBA00022679"/>
    </source>
</evidence>
<evidence type="ECO:0000259" key="9">
    <source>
        <dbReference type="PROSITE" id="PS00794"/>
    </source>
</evidence>
<dbReference type="AlphaFoldDB" id="A0A329LYE0"/>
<keyword evidence="5" id="KW-0547">Nucleotide-binding</keyword>
<keyword evidence="11" id="KW-1185">Reference proteome</keyword>
<dbReference type="OrthoDB" id="9808041at2"/>
<sequence>MNVVANSGVLAFIALGSNMGDREKHLQSALQMLGEHPRIQVLRLSSIYETEPVGYLDQPAFLNAVAAVRTDMKAGELLGAMLDAELKLGRTRDIRFGPRTIDLDLLLFGSEVLTEPELIVPHPRMLERAFVLVPLLDVLEEAAVPGLEEPLSAYLDGLEGKEGVTRWNTGLTNN</sequence>
<dbReference type="InterPro" id="IPR000550">
    <property type="entry name" value="Hppk"/>
</dbReference>
<evidence type="ECO:0000256" key="3">
    <source>
        <dbReference type="ARBA" id="ARBA00013253"/>
    </source>
</evidence>
<comment type="catalytic activity">
    <reaction evidence="1">
        <text>6-hydroxymethyl-7,8-dihydropterin + ATP = (7,8-dihydropterin-6-yl)methyl diphosphate + AMP + H(+)</text>
        <dbReference type="Rhea" id="RHEA:11412"/>
        <dbReference type="ChEBI" id="CHEBI:15378"/>
        <dbReference type="ChEBI" id="CHEBI:30616"/>
        <dbReference type="ChEBI" id="CHEBI:44841"/>
        <dbReference type="ChEBI" id="CHEBI:72950"/>
        <dbReference type="ChEBI" id="CHEBI:456215"/>
        <dbReference type="EC" id="2.7.6.3"/>
    </reaction>
</comment>
<evidence type="ECO:0000256" key="2">
    <source>
        <dbReference type="ARBA" id="ARBA00005051"/>
    </source>
</evidence>
<dbReference type="GO" id="GO:0005524">
    <property type="term" value="F:ATP binding"/>
    <property type="evidence" value="ECO:0007669"/>
    <property type="project" value="UniProtKB-KW"/>
</dbReference>
<keyword evidence="4 10" id="KW-0808">Transferase</keyword>
<proteinExistence type="predicted"/>
<protein>
    <recommendedName>
        <fullName evidence="3">2-amino-4-hydroxy-6-hydroxymethyldihydropteridine diphosphokinase</fullName>
        <ecNumber evidence="3">2.7.6.3</ecNumber>
    </recommendedName>
</protein>
<dbReference type="RefSeq" id="WP_113036465.1">
    <property type="nucleotide sequence ID" value="NZ_QMFB01000048.1"/>
</dbReference>
<dbReference type="GO" id="GO:0046656">
    <property type="term" value="P:folic acid biosynthetic process"/>
    <property type="evidence" value="ECO:0007669"/>
    <property type="project" value="UniProtKB-KW"/>
</dbReference>
<dbReference type="GO" id="GO:0016301">
    <property type="term" value="F:kinase activity"/>
    <property type="evidence" value="ECO:0007669"/>
    <property type="project" value="UniProtKB-KW"/>
</dbReference>
<evidence type="ECO:0000256" key="6">
    <source>
        <dbReference type="ARBA" id="ARBA00022777"/>
    </source>
</evidence>
<dbReference type="EC" id="2.7.6.3" evidence="3"/>
<dbReference type="Proteomes" id="UP000250369">
    <property type="component" value="Unassembled WGS sequence"/>
</dbReference>
<evidence type="ECO:0000256" key="8">
    <source>
        <dbReference type="ARBA" id="ARBA00022909"/>
    </source>
</evidence>
<dbReference type="Pfam" id="PF01288">
    <property type="entry name" value="HPPK"/>
    <property type="match status" value="1"/>
</dbReference>
<keyword evidence="7" id="KW-0067">ATP-binding</keyword>
<dbReference type="Gene3D" id="3.30.70.560">
    <property type="entry name" value="7,8-Dihydro-6-hydroxymethylpterin-pyrophosphokinase HPPK"/>
    <property type="match status" value="1"/>
</dbReference>
<dbReference type="GO" id="GO:0003848">
    <property type="term" value="F:2-amino-4-hydroxy-6-hydroxymethyldihydropteridine diphosphokinase activity"/>
    <property type="evidence" value="ECO:0007669"/>
    <property type="project" value="UniProtKB-EC"/>
</dbReference>